<comment type="caution">
    <text evidence="2">The sequence shown here is derived from an EMBL/GenBank/DDBJ whole genome shotgun (WGS) entry which is preliminary data.</text>
</comment>
<feature type="transmembrane region" description="Helical" evidence="1">
    <location>
        <begin position="92"/>
        <end position="112"/>
    </location>
</feature>
<dbReference type="EMBL" id="VYYT01000354">
    <property type="protein sequence ID" value="KAK2740213.1"/>
    <property type="molecule type" value="Genomic_DNA"/>
</dbReference>
<evidence type="ECO:0000313" key="3">
    <source>
        <dbReference type="Proteomes" id="UP001281614"/>
    </source>
</evidence>
<accession>A0AAE0D262</accession>
<evidence type="ECO:0000256" key="1">
    <source>
        <dbReference type="SAM" id="Phobius"/>
    </source>
</evidence>
<proteinExistence type="predicted"/>
<evidence type="ECO:0000313" key="2">
    <source>
        <dbReference type="EMBL" id="KAK2740213.1"/>
    </source>
</evidence>
<dbReference type="Proteomes" id="UP001281614">
    <property type="component" value="Unassembled WGS sequence"/>
</dbReference>
<feature type="transmembrane region" description="Helical" evidence="1">
    <location>
        <begin position="41"/>
        <end position="65"/>
    </location>
</feature>
<reference evidence="2" key="1">
    <citation type="submission" date="2023-02" db="EMBL/GenBank/DDBJ databases">
        <title>Colletotrichum kahawae CIFC_Que2 genome sequencing and assembly.</title>
        <authorList>
            <person name="Baroncelli R."/>
        </authorList>
    </citation>
    <scope>NUCLEOTIDE SEQUENCE</scope>
    <source>
        <strain evidence="2">CIFC_Que2</strain>
    </source>
</reference>
<name>A0AAE0D262_COLKA</name>
<dbReference type="AlphaFoldDB" id="A0AAE0D262"/>
<organism evidence="2 3">
    <name type="scientific">Colletotrichum kahawae</name>
    <name type="common">Coffee berry disease fungus</name>
    <dbReference type="NCBI Taxonomy" id="34407"/>
    <lineage>
        <taxon>Eukaryota</taxon>
        <taxon>Fungi</taxon>
        <taxon>Dikarya</taxon>
        <taxon>Ascomycota</taxon>
        <taxon>Pezizomycotina</taxon>
        <taxon>Sordariomycetes</taxon>
        <taxon>Hypocreomycetidae</taxon>
        <taxon>Glomerellales</taxon>
        <taxon>Glomerellaceae</taxon>
        <taxon>Colletotrichum</taxon>
        <taxon>Colletotrichum gloeosporioides species complex</taxon>
    </lineage>
</organism>
<protein>
    <submittedName>
        <fullName evidence="2">Uncharacterized protein</fullName>
    </submittedName>
</protein>
<sequence>MFYSSDIAVAIIALVCLALSVSVVSNSHISWYLGASNRQLIVIGFLLSIISLCLASVTPTFFILLEARFGQSTIQNYDAILRNKPLASSLSFVWRVILVVMLSLPIGLSVAYKTFAGGESNMSIQALDYFTNATYFGLFAPPGIVSVTGISTYLNATTSFRDATQRAADGSEPPLPTFPQPYGYNILLLNESSAASLDLLHPDYILAIQNLLAAGESWTITAPVIGTVATFNESATNNRTAFDEDFESICTDGLDKKEKWEMGMVYLYNAWSFFLASQISKSDQSIQYVGFSQKRPAKDCPNYAPHAHLFNIYRQPCLGTWSISRGGFELLSGSCDNTILPWAKQQIIQYRTLALKSWYMPSLIEMMTTFSGTNITNKYRSSQSHWMRPYMTVSVANMLWSRLSSVELTLTNAPFDAETFNKSSIAWRAKNGTNITHEDAGMMYAVDEDDQLILFNRPTLQKSFWLYLVLAIQPALLLVILGMIALFHSFPLSKGFGLISILSGIESRSLNSLGGASLSGELVRPVKLVMIPSQGSETSSIQYHIATSSKEIQGNERLARNVVYH</sequence>
<keyword evidence="1" id="KW-1133">Transmembrane helix</keyword>
<gene>
    <name evidence="2" type="ORF">CKAH01_18606</name>
</gene>
<keyword evidence="1" id="KW-0812">Transmembrane</keyword>
<keyword evidence="3" id="KW-1185">Reference proteome</keyword>
<feature type="transmembrane region" description="Helical" evidence="1">
    <location>
        <begin position="464"/>
        <end position="487"/>
    </location>
</feature>
<keyword evidence="1" id="KW-0472">Membrane</keyword>